<dbReference type="InterPro" id="IPR036116">
    <property type="entry name" value="FN3_sf"/>
</dbReference>
<evidence type="ECO:0000259" key="4">
    <source>
        <dbReference type="Pfam" id="PF01108"/>
    </source>
</evidence>
<dbReference type="Pfam" id="PF01108">
    <property type="entry name" value="Tissue_fac"/>
    <property type="match status" value="1"/>
</dbReference>
<evidence type="ECO:0000256" key="3">
    <source>
        <dbReference type="SAM" id="SignalP"/>
    </source>
</evidence>
<evidence type="ECO:0000256" key="2">
    <source>
        <dbReference type="SAM" id="Phobius"/>
    </source>
</evidence>
<organism evidence="5 6">
    <name type="scientific">Paramormyrops kingsleyae</name>
    <dbReference type="NCBI Taxonomy" id="1676925"/>
    <lineage>
        <taxon>Eukaryota</taxon>
        <taxon>Metazoa</taxon>
        <taxon>Chordata</taxon>
        <taxon>Craniata</taxon>
        <taxon>Vertebrata</taxon>
        <taxon>Euteleostomi</taxon>
        <taxon>Actinopterygii</taxon>
        <taxon>Neopterygii</taxon>
        <taxon>Teleostei</taxon>
        <taxon>Osteoglossocephala</taxon>
        <taxon>Osteoglossomorpha</taxon>
        <taxon>Osteoglossiformes</taxon>
        <taxon>Mormyridae</taxon>
        <taxon>Paramormyrops</taxon>
    </lineage>
</organism>
<reference evidence="5" key="2">
    <citation type="submission" date="2025-09" db="UniProtKB">
        <authorList>
            <consortium name="Ensembl"/>
        </authorList>
    </citation>
    <scope>IDENTIFICATION</scope>
</reference>
<dbReference type="InterPro" id="IPR013783">
    <property type="entry name" value="Ig-like_fold"/>
</dbReference>
<keyword evidence="2" id="KW-0472">Membrane</keyword>
<evidence type="ECO:0000313" key="6">
    <source>
        <dbReference type="Proteomes" id="UP000261540"/>
    </source>
</evidence>
<dbReference type="PANTHER" id="PTHR20859">
    <property type="entry name" value="INTERFERON/INTERLEUKIN RECEPTOR"/>
    <property type="match status" value="1"/>
</dbReference>
<sequence length="579" mass="63879">MWSSRSTILVLCCVGCSIAQVLQFGNPYFESRNFRNVLRWNQTNSTDEPILYSIQYNIYGSEWKEKQECQNITALSCDLTAETTDITELYHGRVAANGGKPVLSPRFCPIRDTVLGSPEVSISPVMKSVTLTLKLPVGPDNRTSLEELQREHREVIISYAVKLTPAEQLPCHKILDPQKHLHTNTSDGREVTVQDLKPNTEYCGLATYTVEYSNKKRSSDPAVFNVKTHKGPMPLKPLFVTSAVIGVLLIMALISTTVWLYVSRKSQVPYSLTLTRNQPQQSCQHYSKENVYISRLEFCTVTPHISIDPHDLQAKGLVSRGECHPLQHCNNAVLPCHSYANQQGLLQSSVDSVQSSTHYSLVAGVQYDNNKIEWFQQPAPDTEAGGGHLQMTATPNSPAHFNPVGGQQTLEAEPGPLVLLTQKGPNGLLQLPELFALLTPEIPAGDLGSASRPCREGAPMLSCLIIQEDEERQDSMPTEDHVVRTYLPFQANPMFCRSALSPPDPHQTPDTMSNSPALIIPQTTANCPSSYMQNWIPGAPPLATASGETSHWGAADSQPRPEEGGVGTFLERWEVKIEG</sequence>
<proteinExistence type="predicted"/>
<feature type="signal peptide" evidence="3">
    <location>
        <begin position="1"/>
        <end position="19"/>
    </location>
</feature>
<feature type="transmembrane region" description="Helical" evidence="2">
    <location>
        <begin position="238"/>
        <end position="262"/>
    </location>
</feature>
<dbReference type="GO" id="GO:0004896">
    <property type="term" value="F:cytokine receptor activity"/>
    <property type="evidence" value="ECO:0007669"/>
    <property type="project" value="TreeGrafter"/>
</dbReference>
<dbReference type="CDD" id="cd12087">
    <property type="entry name" value="TM_EGFR-like"/>
    <property type="match status" value="1"/>
</dbReference>
<dbReference type="GO" id="GO:0005886">
    <property type="term" value="C:plasma membrane"/>
    <property type="evidence" value="ECO:0007669"/>
    <property type="project" value="TreeGrafter"/>
</dbReference>
<dbReference type="Gene3D" id="2.60.40.10">
    <property type="entry name" value="Immunoglobulins"/>
    <property type="match status" value="1"/>
</dbReference>
<dbReference type="STRING" id="1676925.ENSPKIP00000012756"/>
<dbReference type="Ensembl" id="ENSPKIT00000037158.1">
    <property type="protein sequence ID" value="ENSPKIP00000012756.1"/>
    <property type="gene ID" value="ENSPKIG00000000450.1"/>
</dbReference>
<protein>
    <submittedName>
        <fullName evidence="5">Uncharacterized LOC111844546</fullName>
    </submittedName>
</protein>
<dbReference type="OrthoDB" id="9908819at2759"/>
<dbReference type="InterPro" id="IPR050650">
    <property type="entry name" value="Type-II_Cytokine-TF_Rcpt"/>
</dbReference>
<accession>A0A3B3R503</accession>
<dbReference type="GeneTree" id="ENSGT00940000161366"/>
<dbReference type="CTD" id="163702"/>
<feature type="domain" description="Fibronectin type-III" evidence="4">
    <location>
        <begin position="7"/>
        <end position="97"/>
    </location>
</feature>
<dbReference type="SUPFAM" id="SSF49265">
    <property type="entry name" value="Fibronectin type III"/>
    <property type="match status" value="2"/>
</dbReference>
<name>A0A3B3R503_9TELE</name>
<dbReference type="AlphaFoldDB" id="A0A3B3R503"/>
<dbReference type="PANTHER" id="PTHR20859:SF53">
    <property type="entry name" value="INTERLEUKIN-22 RECEPTOR SUBUNIT ALPHA-1"/>
    <property type="match status" value="1"/>
</dbReference>
<feature type="region of interest" description="Disordered" evidence="1">
    <location>
        <begin position="543"/>
        <end position="568"/>
    </location>
</feature>
<evidence type="ECO:0000256" key="1">
    <source>
        <dbReference type="SAM" id="MobiDB-lite"/>
    </source>
</evidence>
<keyword evidence="3" id="KW-0732">Signal</keyword>
<keyword evidence="6" id="KW-1185">Reference proteome</keyword>
<dbReference type="InterPro" id="IPR003961">
    <property type="entry name" value="FN3_dom"/>
</dbReference>
<feature type="chain" id="PRO_5017360876" evidence="3">
    <location>
        <begin position="20"/>
        <end position="579"/>
    </location>
</feature>
<keyword evidence="2" id="KW-0812">Transmembrane</keyword>
<reference evidence="5" key="1">
    <citation type="submission" date="2025-08" db="UniProtKB">
        <authorList>
            <consortium name="Ensembl"/>
        </authorList>
    </citation>
    <scope>IDENTIFICATION</scope>
</reference>
<evidence type="ECO:0000313" key="5">
    <source>
        <dbReference type="Ensembl" id="ENSPKIP00000012756.1"/>
    </source>
</evidence>
<dbReference type="KEGG" id="pki:111844546"/>
<keyword evidence="2" id="KW-1133">Transmembrane helix</keyword>
<dbReference type="Proteomes" id="UP000261540">
    <property type="component" value="Unplaced"/>
</dbReference>